<protein>
    <recommendedName>
        <fullName evidence="13">Helicase ATP-binding domain-containing protein</fullName>
    </recommendedName>
</protein>
<evidence type="ECO:0000256" key="10">
    <source>
        <dbReference type="ARBA" id="ARBA00023125"/>
    </source>
</evidence>
<keyword evidence="4" id="KW-0227">DNA damage</keyword>
<gene>
    <name evidence="14" type="ORF">METZ01_LOCUS12756</name>
</gene>
<dbReference type="PROSITE" id="PS51193">
    <property type="entry name" value="HELICASE_ATP_BIND_2"/>
    <property type="match status" value="1"/>
</dbReference>
<dbReference type="SUPFAM" id="SSF52540">
    <property type="entry name" value="P-loop containing nucleoside triphosphate hydrolases"/>
    <property type="match status" value="1"/>
</dbReference>
<dbReference type="InterPro" id="IPR006555">
    <property type="entry name" value="ATP-dep_Helicase_C"/>
</dbReference>
<dbReference type="AlphaFoldDB" id="A0A381NZ44"/>
<dbReference type="Pfam" id="PF06733">
    <property type="entry name" value="DEAD_2"/>
    <property type="match status" value="1"/>
</dbReference>
<evidence type="ECO:0000256" key="2">
    <source>
        <dbReference type="ARBA" id="ARBA00022723"/>
    </source>
</evidence>
<dbReference type="InterPro" id="IPR006554">
    <property type="entry name" value="Helicase-like_DEXD_c2"/>
</dbReference>
<evidence type="ECO:0000256" key="12">
    <source>
        <dbReference type="ARBA" id="ARBA00023235"/>
    </source>
</evidence>
<proteinExistence type="predicted"/>
<keyword evidence="10" id="KW-0238">DNA-binding</keyword>
<evidence type="ECO:0000313" key="14">
    <source>
        <dbReference type="EMBL" id="SUZ59902.1"/>
    </source>
</evidence>
<evidence type="ECO:0000259" key="13">
    <source>
        <dbReference type="PROSITE" id="PS51193"/>
    </source>
</evidence>
<dbReference type="Gene3D" id="3.40.50.300">
    <property type="entry name" value="P-loop containing nucleotide triphosphate hydrolases"/>
    <property type="match status" value="2"/>
</dbReference>
<dbReference type="InterPro" id="IPR045028">
    <property type="entry name" value="DinG/Rad3-like"/>
</dbReference>
<dbReference type="SMART" id="SM00488">
    <property type="entry name" value="DEXDc2"/>
    <property type="match status" value="1"/>
</dbReference>
<dbReference type="GO" id="GO:0005524">
    <property type="term" value="F:ATP binding"/>
    <property type="evidence" value="ECO:0007669"/>
    <property type="project" value="UniProtKB-KW"/>
</dbReference>
<dbReference type="EMBL" id="UINC01000707">
    <property type="protein sequence ID" value="SUZ59902.1"/>
    <property type="molecule type" value="Genomic_DNA"/>
</dbReference>
<dbReference type="InterPro" id="IPR042493">
    <property type="entry name" value="XPD_DNA_FeS"/>
</dbReference>
<dbReference type="InterPro" id="IPR014013">
    <property type="entry name" value="Helic_SF1/SF2_ATP-bd_DinG/Rad3"/>
</dbReference>
<dbReference type="GO" id="GO:0006281">
    <property type="term" value="P:DNA repair"/>
    <property type="evidence" value="ECO:0007669"/>
    <property type="project" value="UniProtKB-KW"/>
</dbReference>
<dbReference type="GO" id="GO:0043139">
    <property type="term" value="F:5'-3' DNA helicase activity"/>
    <property type="evidence" value="ECO:0007669"/>
    <property type="project" value="UniProtKB-EC"/>
</dbReference>
<dbReference type="GO" id="GO:0003677">
    <property type="term" value="F:DNA binding"/>
    <property type="evidence" value="ECO:0007669"/>
    <property type="project" value="UniProtKB-KW"/>
</dbReference>
<dbReference type="InterPro" id="IPR027417">
    <property type="entry name" value="P-loop_NTPase"/>
</dbReference>
<organism evidence="14">
    <name type="scientific">marine metagenome</name>
    <dbReference type="NCBI Taxonomy" id="408172"/>
    <lineage>
        <taxon>unclassified sequences</taxon>
        <taxon>metagenomes</taxon>
        <taxon>ecological metagenomes</taxon>
    </lineage>
</organism>
<dbReference type="PANTHER" id="PTHR11472">
    <property type="entry name" value="DNA REPAIR DEAD HELICASE RAD3/XP-D SUBFAMILY MEMBER"/>
    <property type="match status" value="1"/>
</dbReference>
<evidence type="ECO:0000256" key="11">
    <source>
        <dbReference type="ARBA" id="ARBA00023204"/>
    </source>
</evidence>
<evidence type="ECO:0000256" key="3">
    <source>
        <dbReference type="ARBA" id="ARBA00022741"/>
    </source>
</evidence>
<reference evidence="14" key="1">
    <citation type="submission" date="2018-05" db="EMBL/GenBank/DDBJ databases">
        <authorList>
            <person name="Lanie J.A."/>
            <person name="Ng W.-L."/>
            <person name="Kazmierczak K.M."/>
            <person name="Andrzejewski T.M."/>
            <person name="Davidsen T.M."/>
            <person name="Wayne K.J."/>
            <person name="Tettelin H."/>
            <person name="Glass J.I."/>
            <person name="Rusch D."/>
            <person name="Podicherti R."/>
            <person name="Tsui H.-C.T."/>
            <person name="Winkler M.E."/>
        </authorList>
    </citation>
    <scope>NUCLEOTIDE SEQUENCE</scope>
</reference>
<evidence type="ECO:0000256" key="5">
    <source>
        <dbReference type="ARBA" id="ARBA00022801"/>
    </source>
</evidence>
<dbReference type="InterPro" id="IPR010614">
    <property type="entry name" value="RAD3-like_helicase_DEAD"/>
</dbReference>
<evidence type="ECO:0000256" key="9">
    <source>
        <dbReference type="ARBA" id="ARBA00023014"/>
    </source>
</evidence>
<dbReference type="SMART" id="SM00491">
    <property type="entry name" value="HELICc2"/>
    <property type="match status" value="1"/>
</dbReference>
<feature type="non-terminal residue" evidence="14">
    <location>
        <position position="541"/>
    </location>
</feature>
<dbReference type="PANTHER" id="PTHR11472:SF34">
    <property type="entry name" value="REGULATOR OF TELOMERE ELONGATION HELICASE 1"/>
    <property type="match status" value="1"/>
</dbReference>
<dbReference type="Pfam" id="PF13307">
    <property type="entry name" value="Helicase_C_2"/>
    <property type="match status" value="1"/>
</dbReference>
<dbReference type="GO" id="GO:0051539">
    <property type="term" value="F:4 iron, 4 sulfur cluster binding"/>
    <property type="evidence" value="ECO:0007669"/>
    <property type="project" value="UniProtKB-KW"/>
</dbReference>
<dbReference type="Gene3D" id="1.10.30.20">
    <property type="entry name" value="Bacterial XPD DNA helicase, FeS cluster domain"/>
    <property type="match status" value="1"/>
</dbReference>
<evidence type="ECO:0000256" key="6">
    <source>
        <dbReference type="ARBA" id="ARBA00022806"/>
    </source>
</evidence>
<keyword evidence="6" id="KW-0347">Helicase</keyword>
<evidence type="ECO:0000256" key="8">
    <source>
        <dbReference type="ARBA" id="ARBA00023004"/>
    </source>
</evidence>
<feature type="non-terminal residue" evidence="14">
    <location>
        <position position="1"/>
    </location>
</feature>
<accession>A0A381NZ44</accession>
<keyword evidence="1" id="KW-0004">4Fe-4S</keyword>
<dbReference type="Gene3D" id="1.10.275.40">
    <property type="match status" value="1"/>
</dbReference>
<keyword evidence="8" id="KW-0408">Iron</keyword>
<keyword evidence="3" id="KW-0547">Nucleotide-binding</keyword>
<keyword evidence="2" id="KW-0479">Metal-binding</keyword>
<keyword evidence="7" id="KW-0067">ATP-binding</keyword>
<dbReference type="GO" id="GO:0046872">
    <property type="term" value="F:metal ion binding"/>
    <property type="evidence" value="ECO:0007669"/>
    <property type="project" value="UniProtKB-KW"/>
</dbReference>
<evidence type="ECO:0000256" key="1">
    <source>
        <dbReference type="ARBA" id="ARBA00022485"/>
    </source>
</evidence>
<dbReference type="GO" id="GO:0016818">
    <property type="term" value="F:hydrolase activity, acting on acid anhydrides, in phosphorus-containing anhydrides"/>
    <property type="evidence" value="ECO:0007669"/>
    <property type="project" value="InterPro"/>
</dbReference>
<evidence type="ECO:0000256" key="7">
    <source>
        <dbReference type="ARBA" id="ARBA00022840"/>
    </source>
</evidence>
<keyword evidence="11" id="KW-0234">DNA repair</keyword>
<sequence>MLDDCRAAFAAGKHLLAHAPTGLGKTAAALTAAIEVAREQGLLVVALTSRQTQHAIFVETLKRIHAQQPLKIVDVISKQDMCPREDLDESRYGVFQAVCTALVRNDDCRYHSGFHPDFLPQVFEEPLAAAELKVLCHDEVQCPHRVALEAAQECDVLVCDYNYLFTPWSDVVWERIQRPLDEVLLIVDEAHNLPDRIRLAASPTLSLQRVHEAQREADRALRAQLSILERLVDNLTGHDGEKEIDGGSVSRMLDAALKQKLTDLDSFLRKLERSAQLRLQRGKPTRMGDVAEFLNHWRFLKEGGDLRLAHGGDKPWQRKLSLRLLDPSVVSAPVFHAVRASVLMSGTLRPRSFYRDLLGLEAEKSHKTTYSSPFPPENRLLLCVDDVSTLYRNRGDPLYHKLAASLTAVAQATPGNVAAFFPSYALRDDVASRLGDHGKVLLLEERGASPAKRTALLDKLQQRDTMLLAVMGGIFGEGVDYPGNLLSTVAVVGVPVPPPSLEQKKLEEYFERKFGDGKGRRYALTFPSVNRVLQAAGRCIR</sequence>
<keyword evidence="5" id="KW-0378">Hydrolase</keyword>
<keyword evidence="9" id="KW-0411">Iron-sulfur</keyword>
<feature type="domain" description="Helicase ATP-binding" evidence="13">
    <location>
        <begin position="1"/>
        <end position="245"/>
    </location>
</feature>
<evidence type="ECO:0000256" key="4">
    <source>
        <dbReference type="ARBA" id="ARBA00022763"/>
    </source>
</evidence>
<keyword evidence="12" id="KW-0413">Isomerase</keyword>
<name>A0A381NZ44_9ZZZZ</name>